<evidence type="ECO:0000256" key="5">
    <source>
        <dbReference type="ARBA" id="ARBA00022679"/>
    </source>
</evidence>
<dbReference type="InterPro" id="IPR049160">
    <property type="entry name" value="PI4KB-PIK1_PIK"/>
</dbReference>
<feature type="compositionally biased region" description="Polar residues" evidence="9">
    <location>
        <begin position="404"/>
        <end position="413"/>
    </location>
</feature>
<dbReference type="InterPro" id="IPR016024">
    <property type="entry name" value="ARM-type_fold"/>
</dbReference>
<dbReference type="SUPFAM" id="SSF56112">
    <property type="entry name" value="Protein kinase-like (PK-like)"/>
    <property type="match status" value="1"/>
</dbReference>
<dbReference type="GO" id="GO:0004430">
    <property type="term" value="F:1-phosphatidylinositol 4-kinase activity"/>
    <property type="evidence" value="ECO:0007669"/>
    <property type="project" value="UniProtKB-EC"/>
</dbReference>
<dbReference type="SUPFAM" id="SSF48371">
    <property type="entry name" value="ARM repeat"/>
    <property type="match status" value="1"/>
</dbReference>
<dbReference type="InterPro" id="IPR021601">
    <property type="entry name" value="Phosphatidylino_kinase_fungi"/>
</dbReference>
<proteinExistence type="inferred from homology"/>
<feature type="region of interest" description="Disordered" evidence="9">
    <location>
        <begin position="484"/>
        <end position="511"/>
    </location>
</feature>
<feature type="compositionally biased region" description="Polar residues" evidence="9">
    <location>
        <begin position="450"/>
        <end position="471"/>
    </location>
</feature>
<evidence type="ECO:0000256" key="9">
    <source>
        <dbReference type="SAM" id="MobiDB-lite"/>
    </source>
</evidence>
<dbReference type="Gene3D" id="3.30.1010.10">
    <property type="entry name" value="Phosphatidylinositol 3-kinase Catalytic Subunit, Chain A, domain 4"/>
    <property type="match status" value="1"/>
</dbReference>
<feature type="compositionally biased region" description="Polar residues" evidence="9">
    <location>
        <begin position="1"/>
        <end position="24"/>
    </location>
</feature>
<dbReference type="InterPro" id="IPR015433">
    <property type="entry name" value="PI3/4_kinase"/>
</dbReference>
<dbReference type="Gene3D" id="6.10.140.1260">
    <property type="match status" value="1"/>
</dbReference>
<feature type="region of interest" description="Disordered" evidence="9">
    <location>
        <begin position="381"/>
        <end position="471"/>
    </location>
</feature>
<dbReference type="GO" id="GO:0005737">
    <property type="term" value="C:cytoplasm"/>
    <property type="evidence" value="ECO:0007669"/>
    <property type="project" value="TreeGrafter"/>
</dbReference>
<evidence type="ECO:0000256" key="4">
    <source>
        <dbReference type="ARBA" id="ARBA00012169"/>
    </source>
</evidence>
<dbReference type="PROSITE" id="PS00916">
    <property type="entry name" value="PI3_4_KINASE_2"/>
    <property type="match status" value="1"/>
</dbReference>
<dbReference type="GO" id="GO:0043001">
    <property type="term" value="P:Golgi to plasma membrane protein transport"/>
    <property type="evidence" value="ECO:0007669"/>
    <property type="project" value="UniProtKB-ARBA"/>
</dbReference>
<dbReference type="GO" id="GO:0048015">
    <property type="term" value="P:phosphatidylinositol-mediated signaling"/>
    <property type="evidence" value="ECO:0007669"/>
    <property type="project" value="TreeGrafter"/>
</dbReference>
<evidence type="ECO:0000256" key="3">
    <source>
        <dbReference type="ARBA" id="ARBA00006209"/>
    </source>
</evidence>
<dbReference type="Pfam" id="PF00454">
    <property type="entry name" value="PI3_PI4_kinase"/>
    <property type="match status" value="1"/>
</dbReference>
<dbReference type="GO" id="GO:0016020">
    <property type="term" value="C:membrane"/>
    <property type="evidence" value="ECO:0007669"/>
    <property type="project" value="TreeGrafter"/>
</dbReference>
<dbReference type="FunFam" id="3.30.1010.10:FF:000021">
    <property type="entry name" value="Phosphatidylinositol 4-kinase"/>
    <property type="match status" value="1"/>
</dbReference>
<dbReference type="InterPro" id="IPR018936">
    <property type="entry name" value="PI3/4_kinase_CS"/>
</dbReference>
<evidence type="ECO:0000256" key="8">
    <source>
        <dbReference type="ARBA" id="ARBA00053476"/>
    </source>
</evidence>
<dbReference type="InterPro" id="IPR036940">
    <property type="entry name" value="PI3/4_kinase_cat_sf"/>
</dbReference>
<dbReference type="FunFam" id="1.10.1070.11:FF:000016">
    <property type="entry name" value="PIK1p Phosphatidylinositol 4-kinase"/>
    <property type="match status" value="1"/>
</dbReference>
<gene>
    <name evidence="11" type="ORF">DAPK24_020750</name>
</gene>
<feature type="compositionally biased region" description="Low complexity" evidence="9">
    <location>
        <begin position="501"/>
        <end position="511"/>
    </location>
</feature>
<feature type="region of interest" description="Disordered" evidence="9">
    <location>
        <begin position="341"/>
        <end position="363"/>
    </location>
</feature>
<feature type="compositionally biased region" description="Polar residues" evidence="9">
    <location>
        <begin position="348"/>
        <end position="359"/>
    </location>
</feature>
<name>A0AAV5R2M4_PICKL</name>
<dbReference type="SMART" id="SM00146">
    <property type="entry name" value="PI3Kc"/>
    <property type="match status" value="1"/>
</dbReference>
<keyword evidence="7" id="KW-0539">Nucleus</keyword>
<evidence type="ECO:0000256" key="6">
    <source>
        <dbReference type="ARBA" id="ARBA00022777"/>
    </source>
</evidence>
<dbReference type="CDD" id="cd05168">
    <property type="entry name" value="PI4Kc_III_beta"/>
    <property type="match status" value="1"/>
</dbReference>
<reference evidence="11 12" key="1">
    <citation type="journal article" date="2023" name="Elife">
        <title>Identification of key yeast species and microbe-microbe interactions impacting larval growth of Drosophila in the wild.</title>
        <authorList>
            <person name="Mure A."/>
            <person name="Sugiura Y."/>
            <person name="Maeda R."/>
            <person name="Honda K."/>
            <person name="Sakurai N."/>
            <person name="Takahashi Y."/>
            <person name="Watada M."/>
            <person name="Katoh T."/>
            <person name="Gotoh A."/>
            <person name="Gotoh Y."/>
            <person name="Taniguchi I."/>
            <person name="Nakamura K."/>
            <person name="Hayashi T."/>
            <person name="Katayama T."/>
            <person name="Uemura T."/>
            <person name="Hattori Y."/>
        </authorList>
    </citation>
    <scope>NUCLEOTIDE SEQUENCE [LARGE SCALE GENOMIC DNA]</scope>
    <source>
        <strain evidence="11 12">PK-24</strain>
    </source>
</reference>
<dbReference type="InterPro" id="IPR011009">
    <property type="entry name" value="Kinase-like_dom_sf"/>
</dbReference>
<evidence type="ECO:0000256" key="7">
    <source>
        <dbReference type="ARBA" id="ARBA00023242"/>
    </source>
</evidence>
<comment type="catalytic activity">
    <reaction evidence="1">
        <text>a 1,2-diacyl-sn-glycero-3-phospho-(1D-myo-inositol) + ATP = a 1,2-diacyl-sn-glycero-3-phospho-(1D-myo-inositol 4-phosphate) + ADP + H(+)</text>
        <dbReference type="Rhea" id="RHEA:19877"/>
        <dbReference type="ChEBI" id="CHEBI:15378"/>
        <dbReference type="ChEBI" id="CHEBI:30616"/>
        <dbReference type="ChEBI" id="CHEBI:57880"/>
        <dbReference type="ChEBI" id="CHEBI:58178"/>
        <dbReference type="ChEBI" id="CHEBI:456216"/>
        <dbReference type="EC" id="2.7.1.67"/>
    </reaction>
</comment>
<dbReference type="AlphaFoldDB" id="A0AAV5R2M4"/>
<dbReference type="InterPro" id="IPR042236">
    <property type="entry name" value="PI3K_accessory_sf"/>
</dbReference>
<evidence type="ECO:0000313" key="12">
    <source>
        <dbReference type="Proteomes" id="UP001378960"/>
    </source>
</evidence>
<comment type="subcellular location">
    <subcellularLocation>
        <location evidence="2">Nucleus</location>
    </subcellularLocation>
</comment>
<dbReference type="Pfam" id="PF21245">
    <property type="entry name" value="PI4KB-PIK1_PIK"/>
    <property type="match status" value="1"/>
</dbReference>
<comment type="similarity">
    <text evidence="3">Belongs to the PI3/PI4-kinase family. Type III PI4K subfamily.</text>
</comment>
<dbReference type="PROSITE" id="PS50290">
    <property type="entry name" value="PI3_4_KINASE_3"/>
    <property type="match status" value="1"/>
</dbReference>
<dbReference type="EC" id="2.7.1.67" evidence="4"/>
<accession>A0AAV5R2M4</accession>
<dbReference type="Proteomes" id="UP001378960">
    <property type="component" value="Unassembled WGS sequence"/>
</dbReference>
<feature type="compositionally biased region" description="Polar residues" evidence="9">
    <location>
        <begin position="422"/>
        <end position="433"/>
    </location>
</feature>
<dbReference type="InterPro" id="IPR057754">
    <property type="entry name" value="PI4-kinase_beta/PIK1_cat"/>
</dbReference>
<dbReference type="Pfam" id="PF11522">
    <property type="entry name" value="Pik1"/>
    <property type="match status" value="1"/>
</dbReference>
<feature type="compositionally biased region" description="Basic and acidic residues" evidence="9">
    <location>
        <begin position="437"/>
        <end position="448"/>
    </location>
</feature>
<keyword evidence="6" id="KW-0418">Kinase</keyword>
<dbReference type="Gene3D" id="1.25.40.70">
    <property type="entry name" value="Phosphatidylinositol 3-kinase, accessory domain (PIK)"/>
    <property type="match status" value="1"/>
</dbReference>
<organism evidence="11 12">
    <name type="scientific">Pichia kluyveri</name>
    <name type="common">Yeast</name>
    <dbReference type="NCBI Taxonomy" id="36015"/>
    <lineage>
        <taxon>Eukaryota</taxon>
        <taxon>Fungi</taxon>
        <taxon>Dikarya</taxon>
        <taxon>Ascomycota</taxon>
        <taxon>Saccharomycotina</taxon>
        <taxon>Pichiomycetes</taxon>
        <taxon>Pichiales</taxon>
        <taxon>Pichiaceae</taxon>
        <taxon>Pichia</taxon>
    </lineage>
</organism>
<comment type="caution">
    <text evidence="11">The sequence shown here is derived from an EMBL/GenBank/DDBJ whole genome shotgun (WGS) entry which is preliminary data.</text>
</comment>
<evidence type="ECO:0000256" key="2">
    <source>
        <dbReference type="ARBA" id="ARBA00004123"/>
    </source>
</evidence>
<feature type="region of interest" description="Disordered" evidence="9">
    <location>
        <begin position="1"/>
        <end position="38"/>
    </location>
</feature>
<comment type="function">
    <text evidence="8">Acts on phosphatidylinositol (PI) in the first committed step in the production of the second messenger inositol 1,4,5,-trisphosphate.</text>
</comment>
<dbReference type="GO" id="GO:0044182">
    <property type="term" value="P:filamentous growth of a population of unicellular organisms"/>
    <property type="evidence" value="ECO:0007669"/>
    <property type="project" value="UniProtKB-ARBA"/>
</dbReference>
<feature type="compositionally biased region" description="Basic and acidic residues" evidence="9">
    <location>
        <begin position="26"/>
        <end position="35"/>
    </location>
</feature>
<dbReference type="EMBL" id="BTGB01000002">
    <property type="protein sequence ID" value="GMM45500.1"/>
    <property type="molecule type" value="Genomic_DNA"/>
</dbReference>
<dbReference type="GO" id="GO:0046854">
    <property type="term" value="P:phosphatidylinositol phosphate biosynthetic process"/>
    <property type="evidence" value="ECO:0007669"/>
    <property type="project" value="InterPro"/>
</dbReference>
<dbReference type="PANTHER" id="PTHR10048:SF22">
    <property type="entry name" value="PHOSPHATIDYLINOSITOL 4-KINASE BETA"/>
    <property type="match status" value="1"/>
</dbReference>
<dbReference type="PANTHER" id="PTHR10048">
    <property type="entry name" value="PHOSPHATIDYLINOSITOL KINASE"/>
    <property type="match status" value="1"/>
</dbReference>
<dbReference type="GO" id="GO:0005634">
    <property type="term" value="C:nucleus"/>
    <property type="evidence" value="ECO:0007669"/>
    <property type="project" value="UniProtKB-SubCell"/>
</dbReference>
<evidence type="ECO:0000259" key="10">
    <source>
        <dbReference type="PROSITE" id="PS50290"/>
    </source>
</evidence>
<sequence>MTSDVSIKNQISLDEQNTSQTNELLDSEKSLHSETNDNDETLRASNLNHIISSNSDSTSVPPSSSDIENHFEKLSIHVNKAQTVNMGDNLSKLTDDLKPNVSDTSLDLYSKINSKDFEIFHCISLLEHNTNVGIQYYICKRIQKFPIGELRFFAPQFLQLLITMESQSMALEETIKEICFSDPHFSLITFWHLQAMLQDLSKEPESVGFQTCKRLVNELQFQLFNYSNNSKTSNSSFASSSGVIPRHDINKNFKPNIYPSITLATSILAGITVPESTSYVEPIVKMEGKRVKTMVFEVVKDIKKSLTENLTKKNTINNALMGKPRVYDQPDLRRTKSINANMKDRKSLQLQKQRINSESPKMRKSEELGFEMIDSYADMNLPNLGKPVLKGKTPRKSSLYHVHSSASINTTPEENIEKSSNDSKPSLEQQNLIRSMPDLHDDENKDDVLSDSNTNISLSESPNSSFTDVMNNYHSDTGSYASSIRNSSDYRDSTESLPTSNNNFTNNNNNINNINKSHQYVSLNETQKAKLLKSSYFKNETQFVIALQNISIRLSKVPKEARLSTLKAELSILNKDLPCEIDIPMLLPKNKKGKLHKICRIAINESAVLNSAERVPYLLLVEYLSDEVDFNPATSANKKILRSIEDIEESGVDKYKFDLSYKSSKRNVSSGSTLESKNDYQSDIEEGDIADISVIKMKNKLSNKKISQNIDLNTILNDEKTNKNLPIPPLNAQTDHEHNIATQLRIASIMLTQLDSPNSLLPQTQASQIRNRIIDSMQTMQARFAVNDDTEVAGERKLANDMKVAGLSYLGEDWNTKKNRIRKDSKFGHLENWDLFSMIAKTGDDLAQEAFACQLIHLMANIWYQDKVKVWVKRMKILVTSINTGLVETITNAVSVHSIKKALEKDMLDRNEIPINGVISLKDHFHRLFGDENSTKYKLAQENFAVSLAAYSVICYILQIKDRHNGNIMFDSEGHIVHIDFGFLLSNSPGSVGFESAPFKLTQEYVDLLGGVNSYYFMKFKSLTKDAFKSLRRNSQCIIDMVELMQKDSSLPCFKAGENTSVLLKQRFQLHLNDEEIDLFIENVLINKSLNSAYTRLYDQFQLLTQGIYI</sequence>
<dbReference type="GO" id="GO:0044011">
    <property type="term" value="P:single-species biofilm formation on inanimate substrate"/>
    <property type="evidence" value="ECO:0007669"/>
    <property type="project" value="UniProtKB-ARBA"/>
</dbReference>
<keyword evidence="5" id="KW-0808">Transferase</keyword>
<protein>
    <recommendedName>
        <fullName evidence="4">1-phosphatidylinositol 4-kinase</fullName>
        <ecNumber evidence="4">2.7.1.67</ecNumber>
    </recommendedName>
</protein>
<dbReference type="Gene3D" id="1.10.1070.11">
    <property type="entry name" value="Phosphatidylinositol 3-/4-kinase, catalytic domain"/>
    <property type="match status" value="1"/>
</dbReference>
<feature type="domain" description="PI3K/PI4K catalytic" evidence="10">
    <location>
        <begin position="812"/>
        <end position="1093"/>
    </location>
</feature>
<dbReference type="InterPro" id="IPR000403">
    <property type="entry name" value="PI3/4_kinase_cat_dom"/>
</dbReference>
<evidence type="ECO:0000313" key="11">
    <source>
        <dbReference type="EMBL" id="GMM45500.1"/>
    </source>
</evidence>
<evidence type="ECO:0000256" key="1">
    <source>
        <dbReference type="ARBA" id="ARBA00001686"/>
    </source>
</evidence>
<keyword evidence="12" id="KW-1185">Reference proteome</keyword>